<accession>F0SPQ3</accession>
<dbReference type="EMBL" id="CP002546">
    <property type="protein sequence ID" value="ADY59012.1"/>
    <property type="molecule type" value="Genomic_DNA"/>
</dbReference>
<evidence type="ECO:0000313" key="2">
    <source>
        <dbReference type="Proteomes" id="UP000006860"/>
    </source>
</evidence>
<gene>
    <name evidence="1" type="ordered locus">Plabr_1400</name>
</gene>
<dbReference type="RefSeq" id="WP_013627742.1">
    <property type="nucleotide sequence ID" value="NC_015174.1"/>
</dbReference>
<dbReference type="KEGG" id="pbs:Plabr_1400"/>
<dbReference type="Proteomes" id="UP000006860">
    <property type="component" value="Chromosome"/>
</dbReference>
<organism evidence="1 2">
    <name type="scientific">Rubinisphaera brasiliensis (strain ATCC 49424 / DSM 5305 / JCM 21570 / IAM 15109 / NBRC 103401 / IFAM 1448)</name>
    <name type="common">Planctomyces brasiliensis</name>
    <dbReference type="NCBI Taxonomy" id="756272"/>
    <lineage>
        <taxon>Bacteria</taxon>
        <taxon>Pseudomonadati</taxon>
        <taxon>Planctomycetota</taxon>
        <taxon>Planctomycetia</taxon>
        <taxon>Planctomycetales</taxon>
        <taxon>Planctomycetaceae</taxon>
        <taxon>Rubinisphaera</taxon>
    </lineage>
</organism>
<sequence>MEPFPERVTISDPLVRYQFSDAERFDRFNESLVNSGVACLHGGLMVQLRHCVERERADDIEAALTAAFEAWQFIHCTDERYAWQYISALRSHGRPYAIIFYSDETVLILEQGNNPEDWGLPLEPSSDR</sequence>
<protein>
    <submittedName>
        <fullName evidence="1">Uncharacterized protein</fullName>
    </submittedName>
</protein>
<name>F0SPQ3_RUBBR</name>
<evidence type="ECO:0000313" key="1">
    <source>
        <dbReference type="EMBL" id="ADY59012.1"/>
    </source>
</evidence>
<reference evidence="2" key="1">
    <citation type="submission" date="2011-02" db="EMBL/GenBank/DDBJ databases">
        <title>The complete genome of Planctomyces brasiliensis DSM 5305.</title>
        <authorList>
            <person name="Lucas S."/>
            <person name="Copeland A."/>
            <person name="Lapidus A."/>
            <person name="Bruce D."/>
            <person name="Goodwin L."/>
            <person name="Pitluck S."/>
            <person name="Kyrpides N."/>
            <person name="Mavromatis K."/>
            <person name="Pagani I."/>
            <person name="Ivanova N."/>
            <person name="Ovchinnikova G."/>
            <person name="Lu M."/>
            <person name="Detter J.C."/>
            <person name="Han C."/>
            <person name="Land M."/>
            <person name="Hauser L."/>
            <person name="Markowitz V."/>
            <person name="Cheng J.-F."/>
            <person name="Hugenholtz P."/>
            <person name="Woyke T."/>
            <person name="Wu D."/>
            <person name="Tindall B."/>
            <person name="Pomrenke H.G."/>
            <person name="Brambilla E."/>
            <person name="Klenk H.-P."/>
            <person name="Eisen J.A."/>
        </authorList>
    </citation>
    <scope>NUCLEOTIDE SEQUENCE [LARGE SCALE GENOMIC DNA]</scope>
    <source>
        <strain evidence="2">ATCC 49424 / DSM 5305 / JCM 21570 / NBRC 103401 / IFAM 1448</strain>
    </source>
</reference>
<dbReference type="AlphaFoldDB" id="F0SPQ3"/>
<proteinExistence type="predicted"/>
<dbReference type="HOGENOM" id="CLU_1957920_0_0_0"/>
<keyword evidence="2" id="KW-1185">Reference proteome</keyword>